<dbReference type="PANTHER" id="PTHR12867:SF6">
    <property type="entry name" value="N-ACETYLGLUCOSAMINYLDIPHOSPHODOLICHOL N-ACETYLGLUCOSAMINYLTRANSFERASE"/>
    <property type="match status" value="1"/>
</dbReference>
<comment type="similarity">
    <text evidence="2">Belongs to the glycosyltransferase 28 family.</text>
</comment>
<dbReference type="Pfam" id="PF04101">
    <property type="entry name" value="Glyco_tran_28_C"/>
    <property type="match status" value="1"/>
</dbReference>
<evidence type="ECO:0000313" key="9">
    <source>
        <dbReference type="Proteomes" id="UP000076858"/>
    </source>
</evidence>
<organism evidence="8 9">
    <name type="scientific">Daphnia magna</name>
    <dbReference type="NCBI Taxonomy" id="35525"/>
    <lineage>
        <taxon>Eukaryota</taxon>
        <taxon>Metazoa</taxon>
        <taxon>Ecdysozoa</taxon>
        <taxon>Arthropoda</taxon>
        <taxon>Crustacea</taxon>
        <taxon>Branchiopoda</taxon>
        <taxon>Diplostraca</taxon>
        <taxon>Cladocera</taxon>
        <taxon>Anomopoda</taxon>
        <taxon>Daphniidae</taxon>
        <taxon>Daphnia</taxon>
    </lineage>
</organism>
<evidence type="ECO:0000256" key="2">
    <source>
        <dbReference type="ARBA" id="ARBA00006962"/>
    </source>
</evidence>
<dbReference type="Gene3D" id="3.40.50.2000">
    <property type="entry name" value="Glycogen Phosphorylase B"/>
    <property type="match status" value="1"/>
</dbReference>
<evidence type="ECO:0000256" key="6">
    <source>
        <dbReference type="ARBA" id="ARBA00022679"/>
    </source>
</evidence>
<keyword evidence="9" id="KW-1185">Reference proteome</keyword>
<evidence type="ECO:0000256" key="5">
    <source>
        <dbReference type="ARBA" id="ARBA00022676"/>
    </source>
</evidence>
<dbReference type="STRING" id="35525.A0A164LAE2"/>
<proteinExistence type="inferred from homology"/>
<sequence>MNMPVSQEKKKIFVTVGTTQFDELVTRVLHPDMLEIMEAQGYTHLIIQIGRGPEPQIPTSQRIQITVYHLKESISSDIKDASLVISHAGAGSCLEVLHAHKPLIVVVNQKLMGNHQLELAEKLHSERHVVMCYPETLKTTMTVFNTSSLENLPINNQMALSNYIEKLMGF</sequence>
<dbReference type="GO" id="GO:0006488">
    <property type="term" value="P:dolichol-linked oligosaccharide biosynthetic process"/>
    <property type="evidence" value="ECO:0007669"/>
    <property type="project" value="InterPro"/>
</dbReference>
<dbReference type="InterPro" id="IPR007235">
    <property type="entry name" value="Glyco_trans_28_C"/>
</dbReference>
<comment type="subcellular location">
    <subcellularLocation>
        <location evidence="1">Endoplasmic reticulum</location>
    </subcellularLocation>
</comment>
<dbReference type="OrthoDB" id="20273at2759"/>
<keyword evidence="6 8" id="KW-0808">Transferase</keyword>
<keyword evidence="7" id="KW-0256">Endoplasmic reticulum</keyword>
<keyword evidence="5" id="KW-0328">Glycosyltransferase</keyword>
<dbReference type="PANTHER" id="PTHR12867">
    <property type="entry name" value="GLYCOSYL TRANSFERASE-RELATED"/>
    <property type="match status" value="1"/>
</dbReference>
<evidence type="ECO:0000256" key="3">
    <source>
        <dbReference type="ARBA" id="ARBA00012614"/>
    </source>
</evidence>
<reference evidence="8 9" key="1">
    <citation type="submission" date="2016-03" db="EMBL/GenBank/DDBJ databases">
        <title>EvidentialGene: Evidence-directed Construction of Genes on Genomes.</title>
        <authorList>
            <person name="Gilbert D.G."/>
            <person name="Choi J.-H."/>
            <person name="Mockaitis K."/>
            <person name="Colbourne J."/>
            <person name="Pfrender M."/>
        </authorList>
    </citation>
    <scope>NUCLEOTIDE SEQUENCE [LARGE SCALE GENOMIC DNA]</scope>
    <source>
        <strain evidence="8 9">Xinb3</strain>
        <tissue evidence="8">Complete organism</tissue>
    </source>
</reference>
<gene>
    <name evidence="8" type="ORF">APZ42_033274</name>
</gene>
<evidence type="ECO:0000256" key="7">
    <source>
        <dbReference type="ARBA" id="ARBA00022824"/>
    </source>
</evidence>
<dbReference type="InterPro" id="IPR039042">
    <property type="entry name" value="Alg13-like"/>
</dbReference>
<evidence type="ECO:0000313" key="8">
    <source>
        <dbReference type="EMBL" id="KZS03937.1"/>
    </source>
</evidence>
<evidence type="ECO:0000256" key="1">
    <source>
        <dbReference type="ARBA" id="ARBA00004240"/>
    </source>
</evidence>
<dbReference type="SUPFAM" id="SSF53756">
    <property type="entry name" value="UDP-Glycosyltransferase/glycogen phosphorylase"/>
    <property type="match status" value="1"/>
</dbReference>
<comment type="caution">
    <text evidence="8">The sequence shown here is derived from an EMBL/GenBank/DDBJ whole genome shotgun (WGS) entry which is preliminary data.</text>
</comment>
<dbReference type="AlphaFoldDB" id="A0A164LAE2"/>
<dbReference type="GO" id="GO:0004577">
    <property type="term" value="F:N-acetylglucosaminyldiphosphodolichol N-acetylglucosaminyltransferase activity"/>
    <property type="evidence" value="ECO:0007669"/>
    <property type="project" value="UniProtKB-EC"/>
</dbReference>
<dbReference type="Proteomes" id="UP000076858">
    <property type="component" value="Unassembled WGS sequence"/>
</dbReference>
<name>A0A164LAE2_9CRUS</name>
<dbReference type="GO" id="GO:0005783">
    <property type="term" value="C:endoplasmic reticulum"/>
    <property type="evidence" value="ECO:0007669"/>
    <property type="project" value="UniProtKB-SubCell"/>
</dbReference>
<dbReference type="EMBL" id="LRGB01003163">
    <property type="protein sequence ID" value="KZS03937.1"/>
    <property type="molecule type" value="Genomic_DNA"/>
</dbReference>
<accession>A0A164LAE2</accession>
<evidence type="ECO:0000256" key="4">
    <source>
        <dbReference type="ARBA" id="ARBA00017468"/>
    </source>
</evidence>
<dbReference type="EC" id="2.4.1.141" evidence="3"/>
<protein>
    <recommendedName>
        <fullName evidence="4">UDP-N-acetylglucosamine transferase subunit ALG13</fullName>
        <ecNumber evidence="3">2.4.1.141</ecNumber>
    </recommendedName>
</protein>